<dbReference type="Proteomes" id="UP000022835">
    <property type="component" value="Unassembled WGS sequence"/>
</dbReference>
<proteinExistence type="predicted"/>
<comment type="caution">
    <text evidence="1">The sequence shown here is derived from an EMBL/GenBank/DDBJ whole genome shotgun (WGS) entry which is preliminary data.</text>
</comment>
<sequence length="152" mass="15754">MPSIIAIVIAVIAVAVAIGAWFRPAPKPETPAAKTYSEQEVADAKKAVCETFKEASTGIQAAGGRTGGDDPTAVLAVAVNVRLALSAASSYLIQGLDANPATPQELAKPIRDLAKTYQEIAILQLGDAPHEKIDPLYTSGDEATAKIKQVCG</sequence>
<dbReference type="AlphaFoldDB" id="A0A064CNA0"/>
<dbReference type="eggNOG" id="ENOG50324ZA">
    <property type="taxonomic scope" value="Bacteria"/>
</dbReference>
<dbReference type="RefSeq" id="WP_051660073.1">
    <property type="nucleotide sequence ID" value="NZ_JALN02000001.1"/>
</dbReference>
<reference evidence="1" key="1">
    <citation type="submission" date="2014-05" db="EMBL/GenBank/DDBJ databases">
        <title>Genome sequence of Mycobacterium aromaticivorans strain JS19b1T (= DSM 45407T).</title>
        <authorList>
            <person name="Kwak Y."/>
            <person name="Park G.-S."/>
            <person name="Li Q.X."/>
            <person name="Lee S.-E."/>
            <person name="Shin J.-H."/>
        </authorList>
    </citation>
    <scope>NUCLEOTIDE SEQUENCE [LARGE SCALE GENOMIC DNA]</scope>
    <source>
        <strain evidence="1">JS19b1</strain>
    </source>
</reference>
<dbReference type="OrthoDB" id="4732482at2"/>
<name>A0A064CNA0_9MYCO</name>
<dbReference type="EMBL" id="JALN02000001">
    <property type="protein sequence ID" value="KDF00273.1"/>
    <property type="molecule type" value="Genomic_DNA"/>
</dbReference>
<keyword evidence="2" id="KW-1185">Reference proteome</keyword>
<protein>
    <recommendedName>
        <fullName evidence="3">Alanine and proline rich membrane protein</fullName>
    </recommendedName>
</protein>
<evidence type="ECO:0000313" key="1">
    <source>
        <dbReference type="EMBL" id="KDF00273.1"/>
    </source>
</evidence>
<evidence type="ECO:0008006" key="3">
    <source>
        <dbReference type="Google" id="ProtNLM"/>
    </source>
</evidence>
<evidence type="ECO:0000313" key="2">
    <source>
        <dbReference type="Proteomes" id="UP000022835"/>
    </source>
</evidence>
<organism evidence="1 2">
    <name type="scientific">Mycolicibacterium aromaticivorans JS19b1 = JCM 16368</name>
    <dbReference type="NCBI Taxonomy" id="1440774"/>
    <lineage>
        <taxon>Bacteria</taxon>
        <taxon>Bacillati</taxon>
        <taxon>Actinomycetota</taxon>
        <taxon>Actinomycetes</taxon>
        <taxon>Mycobacteriales</taxon>
        <taxon>Mycobacteriaceae</taxon>
        <taxon>Mycolicibacterium</taxon>
    </lineage>
</organism>
<accession>A0A064CNA0</accession>
<gene>
    <name evidence="1" type="ORF">Y900_015325</name>
</gene>